<feature type="compositionally biased region" description="Basic residues" evidence="1">
    <location>
        <begin position="34"/>
        <end position="43"/>
    </location>
</feature>
<evidence type="ECO:0000256" key="1">
    <source>
        <dbReference type="SAM" id="MobiDB-lite"/>
    </source>
</evidence>
<reference evidence="2 3" key="1">
    <citation type="journal article" date="2020" name="Genome Biol. Evol.">
        <title>A new high-quality draft genome assembly of the Chinese cordyceps Ophiocordyceps sinensis.</title>
        <authorList>
            <person name="Shu R."/>
            <person name="Zhang J."/>
            <person name="Meng Q."/>
            <person name="Zhang H."/>
            <person name="Zhou G."/>
            <person name="Li M."/>
            <person name="Wu P."/>
            <person name="Zhao Y."/>
            <person name="Chen C."/>
            <person name="Qin Q."/>
        </authorList>
    </citation>
    <scope>NUCLEOTIDE SEQUENCE [LARGE SCALE GENOMIC DNA]</scope>
    <source>
        <strain evidence="2 3">IOZ07</strain>
    </source>
</reference>
<sequence>MQRPALIGSRPDESSTTNSPCFTLAQVARARSGMPRRRQHVKSFKPSSAQSSAPRPSADKDKAPASVKQLLANLRRASIASSTARTVPTIAPSLPPAIRQVLQLPETPAPLPRRAARQRFDDHGRRLPAGPAPPRSWVSNGSAETAAGACPWQCSRVALVGPAQTTLPGAYLPAPGSFIDILLRRLALDWDMHRVYNQYHVYWLPSHLKPALIRYIGVAAERGVSVADLKAILLPPAGARGGATWNSEVSCLDLSGSIGRSLQPRHVSRLLFPLTPDAGTEEVAESWDAAGPIPSPPRVLLPNLTHLSLALDPATGQDVYWKQLLALSCKLSAVTHLSLAFWPAPSRTRQGQDGSVADSPDSVNGDWGETLLVLRLLSRNLYRLEYLDLTGCASWFEALKLDKGHDFVDWAWAWGKVGVLRLYTGWKPGEEAPASEKQTHAEAVKLARSIERHIIAKRAGKAMFITVEHDGVAWVDGEHA</sequence>
<keyword evidence="3" id="KW-1185">Reference proteome</keyword>
<organism evidence="2 3">
    <name type="scientific">Ophiocordyceps sinensis</name>
    <dbReference type="NCBI Taxonomy" id="72228"/>
    <lineage>
        <taxon>Eukaryota</taxon>
        <taxon>Fungi</taxon>
        <taxon>Dikarya</taxon>
        <taxon>Ascomycota</taxon>
        <taxon>Pezizomycotina</taxon>
        <taxon>Sordariomycetes</taxon>
        <taxon>Hypocreomycetidae</taxon>
        <taxon>Hypocreales</taxon>
        <taxon>Ophiocordycipitaceae</taxon>
        <taxon>Ophiocordyceps</taxon>
    </lineage>
</organism>
<evidence type="ECO:0008006" key="4">
    <source>
        <dbReference type="Google" id="ProtNLM"/>
    </source>
</evidence>
<name>A0A8H4VA11_9HYPO</name>
<gene>
    <name evidence="2" type="ORF">G6O67_000682</name>
</gene>
<feature type="compositionally biased region" description="Low complexity" evidence="1">
    <location>
        <begin position="46"/>
        <end position="56"/>
    </location>
</feature>
<evidence type="ECO:0000313" key="3">
    <source>
        <dbReference type="Proteomes" id="UP000557566"/>
    </source>
</evidence>
<feature type="region of interest" description="Disordered" evidence="1">
    <location>
        <begin position="1"/>
        <end position="64"/>
    </location>
</feature>
<accession>A0A8H4VA11</accession>
<dbReference type="EMBL" id="JAAVMX010000001">
    <property type="protein sequence ID" value="KAF4513409.1"/>
    <property type="molecule type" value="Genomic_DNA"/>
</dbReference>
<evidence type="ECO:0000313" key="2">
    <source>
        <dbReference type="EMBL" id="KAF4513409.1"/>
    </source>
</evidence>
<comment type="caution">
    <text evidence="2">The sequence shown here is derived from an EMBL/GenBank/DDBJ whole genome shotgun (WGS) entry which is preliminary data.</text>
</comment>
<dbReference type="OrthoDB" id="5278911at2759"/>
<dbReference type="Proteomes" id="UP000557566">
    <property type="component" value="Unassembled WGS sequence"/>
</dbReference>
<proteinExistence type="predicted"/>
<dbReference type="AlphaFoldDB" id="A0A8H4VA11"/>
<protein>
    <recommendedName>
        <fullName evidence="4">Tafazzin</fullName>
    </recommendedName>
</protein>